<comment type="caution">
    <text evidence="3">The sequence shown here is derived from an EMBL/GenBank/DDBJ whole genome shotgun (WGS) entry which is preliminary data.</text>
</comment>
<sequence>MHFLRLLDLSALCISPQLSTSPVLLPLLILRFPSYFDLFFQNKPAVGATFAIVGLIVAALLFALVTAAIRRRRAQRFDREIAEEAKRAPAPVFLDDDEFNNGGYSSYGTPQADPYAAHASEYPTSEGVHSTSAGTAPTNYMYPSGYSDLGFSDVSSQGTYAQPPMDGQYNPNAAYGGYGGGAAGAYEMTQYAQGQPQQEWGAHQGAYAYPGEEGATGYPPMAADPLVRSKSGGGARGLLDSSPPPQGDPFAKIVPAPQYADGYVAQYQTHNVEDGAGAYGGMESMHGHVGGMEDEGEEEEYSDGRRVLKVANDPRLVVVLYPLLSDFTFDDNCAISLSQPYNTVGMLTPYLIPN</sequence>
<evidence type="ECO:0000256" key="2">
    <source>
        <dbReference type="SAM" id="Phobius"/>
    </source>
</evidence>
<organism evidence="3 4">
    <name type="scientific">Mycena pura</name>
    <dbReference type="NCBI Taxonomy" id="153505"/>
    <lineage>
        <taxon>Eukaryota</taxon>
        <taxon>Fungi</taxon>
        <taxon>Dikarya</taxon>
        <taxon>Basidiomycota</taxon>
        <taxon>Agaricomycotina</taxon>
        <taxon>Agaricomycetes</taxon>
        <taxon>Agaricomycetidae</taxon>
        <taxon>Agaricales</taxon>
        <taxon>Marasmiineae</taxon>
        <taxon>Mycenaceae</taxon>
        <taxon>Mycena</taxon>
    </lineage>
</organism>
<proteinExistence type="predicted"/>
<keyword evidence="2" id="KW-1133">Transmembrane helix</keyword>
<name>A0AAD6VT82_9AGAR</name>
<keyword evidence="4" id="KW-1185">Reference proteome</keyword>
<feature type="region of interest" description="Disordered" evidence="1">
    <location>
        <begin position="229"/>
        <end position="252"/>
    </location>
</feature>
<keyword evidence="2" id="KW-0812">Transmembrane</keyword>
<evidence type="ECO:0000313" key="3">
    <source>
        <dbReference type="EMBL" id="KAJ7221370.1"/>
    </source>
</evidence>
<evidence type="ECO:0000256" key="1">
    <source>
        <dbReference type="SAM" id="MobiDB-lite"/>
    </source>
</evidence>
<reference evidence="3" key="1">
    <citation type="submission" date="2023-03" db="EMBL/GenBank/DDBJ databases">
        <title>Massive genome expansion in bonnet fungi (Mycena s.s.) driven by repeated elements and novel gene families across ecological guilds.</title>
        <authorList>
            <consortium name="Lawrence Berkeley National Laboratory"/>
            <person name="Harder C.B."/>
            <person name="Miyauchi S."/>
            <person name="Viragh M."/>
            <person name="Kuo A."/>
            <person name="Thoen E."/>
            <person name="Andreopoulos B."/>
            <person name="Lu D."/>
            <person name="Skrede I."/>
            <person name="Drula E."/>
            <person name="Henrissat B."/>
            <person name="Morin E."/>
            <person name="Kohler A."/>
            <person name="Barry K."/>
            <person name="LaButti K."/>
            <person name="Morin E."/>
            <person name="Salamov A."/>
            <person name="Lipzen A."/>
            <person name="Mereny Z."/>
            <person name="Hegedus B."/>
            <person name="Baldrian P."/>
            <person name="Stursova M."/>
            <person name="Weitz H."/>
            <person name="Taylor A."/>
            <person name="Grigoriev I.V."/>
            <person name="Nagy L.G."/>
            <person name="Martin F."/>
            <person name="Kauserud H."/>
        </authorList>
    </citation>
    <scope>NUCLEOTIDE SEQUENCE</scope>
    <source>
        <strain evidence="3">9144</strain>
    </source>
</reference>
<keyword evidence="2" id="KW-0472">Membrane</keyword>
<protein>
    <submittedName>
        <fullName evidence="3">Uncharacterized protein</fullName>
    </submittedName>
</protein>
<feature type="transmembrane region" description="Helical" evidence="2">
    <location>
        <begin position="44"/>
        <end position="69"/>
    </location>
</feature>
<dbReference type="Proteomes" id="UP001219525">
    <property type="component" value="Unassembled WGS sequence"/>
</dbReference>
<dbReference type="AlphaFoldDB" id="A0AAD6VT82"/>
<gene>
    <name evidence="3" type="ORF">GGX14DRAFT_694686</name>
</gene>
<evidence type="ECO:0000313" key="4">
    <source>
        <dbReference type="Proteomes" id="UP001219525"/>
    </source>
</evidence>
<dbReference type="EMBL" id="JARJCW010000008">
    <property type="protein sequence ID" value="KAJ7221370.1"/>
    <property type="molecule type" value="Genomic_DNA"/>
</dbReference>
<accession>A0AAD6VT82</accession>